<dbReference type="GO" id="GO:0046656">
    <property type="term" value="P:folic acid biosynthetic process"/>
    <property type="evidence" value="ECO:0007669"/>
    <property type="project" value="UniProtKB-KW"/>
</dbReference>
<keyword evidence="10" id="KW-0479">Metal-binding</keyword>
<dbReference type="KEGG" id="nab:B1sIIB91_04310"/>
<organism evidence="21 22">
    <name type="scientific">Candidatus Nanopelagicus abundans</name>
    <dbReference type="NCBI Taxonomy" id="1884916"/>
    <lineage>
        <taxon>Bacteria</taxon>
        <taxon>Bacillati</taxon>
        <taxon>Actinomycetota</taxon>
        <taxon>Actinomycetes</taxon>
        <taxon>Candidatus Nanopelagicales</taxon>
        <taxon>Candidatus Nanopelagicaceae</taxon>
        <taxon>Candidatus Nanopelagicus</taxon>
    </lineage>
</organism>
<dbReference type="InterPro" id="IPR004101">
    <property type="entry name" value="Mur_ligase_C"/>
</dbReference>
<dbReference type="PROSITE" id="PS01011">
    <property type="entry name" value="FOLYLPOLYGLU_SYNT_1"/>
    <property type="match status" value="1"/>
</dbReference>
<keyword evidence="22" id="KW-1185">Reference proteome</keyword>
<evidence type="ECO:0000256" key="12">
    <source>
        <dbReference type="ARBA" id="ARBA00022840"/>
    </source>
</evidence>
<dbReference type="SUPFAM" id="SSF53623">
    <property type="entry name" value="MurD-like peptide ligases, catalytic domain"/>
    <property type="match status" value="1"/>
</dbReference>
<dbReference type="GO" id="GO:0005737">
    <property type="term" value="C:cytoplasm"/>
    <property type="evidence" value="ECO:0007669"/>
    <property type="project" value="TreeGrafter"/>
</dbReference>
<dbReference type="Gene3D" id="3.40.1190.10">
    <property type="entry name" value="Mur-like, catalytic domain"/>
    <property type="match status" value="1"/>
</dbReference>
<dbReference type="AlphaFoldDB" id="A0A249L5C2"/>
<dbReference type="InterPro" id="IPR036565">
    <property type="entry name" value="Mur-like_cat_sf"/>
</dbReference>
<comment type="catalytic activity">
    <reaction evidence="16">
        <text>(6S)-5,6,7,8-tetrahydrofolyl-(gamma-L-Glu)(n) + L-glutamate + ATP = (6S)-5,6,7,8-tetrahydrofolyl-(gamma-L-Glu)(n+1) + ADP + phosphate + H(+)</text>
        <dbReference type="Rhea" id="RHEA:10580"/>
        <dbReference type="Rhea" id="RHEA-COMP:14738"/>
        <dbReference type="Rhea" id="RHEA-COMP:14740"/>
        <dbReference type="ChEBI" id="CHEBI:15378"/>
        <dbReference type="ChEBI" id="CHEBI:29985"/>
        <dbReference type="ChEBI" id="CHEBI:30616"/>
        <dbReference type="ChEBI" id="CHEBI:43474"/>
        <dbReference type="ChEBI" id="CHEBI:141005"/>
        <dbReference type="ChEBI" id="CHEBI:456216"/>
        <dbReference type="EC" id="6.3.2.17"/>
    </reaction>
</comment>
<keyword evidence="13" id="KW-0460">Magnesium</keyword>
<dbReference type="PROSITE" id="PS01012">
    <property type="entry name" value="FOLYLPOLYGLU_SYNT_2"/>
    <property type="match status" value="1"/>
</dbReference>
<dbReference type="GO" id="GO:0046872">
    <property type="term" value="F:metal ion binding"/>
    <property type="evidence" value="ECO:0007669"/>
    <property type="project" value="UniProtKB-KW"/>
</dbReference>
<dbReference type="FunFam" id="3.40.1190.10:FF:000004">
    <property type="entry name" value="Dihydrofolate synthase/folylpolyglutamate synthase"/>
    <property type="match status" value="1"/>
</dbReference>
<evidence type="ECO:0000256" key="17">
    <source>
        <dbReference type="ARBA" id="ARBA00049161"/>
    </source>
</evidence>
<comment type="pathway">
    <text evidence="3">Cofactor biosynthesis; tetrahydrofolylpolyglutamate biosynthesis.</text>
</comment>
<dbReference type="EMBL" id="CP016779">
    <property type="protein sequence ID" value="ASY24125.1"/>
    <property type="molecule type" value="Genomic_DNA"/>
</dbReference>
<evidence type="ECO:0000256" key="18">
    <source>
        <dbReference type="PIRNR" id="PIRNR001563"/>
    </source>
</evidence>
<dbReference type="PIRSF" id="PIRSF001563">
    <property type="entry name" value="Folylpolyglu_synth"/>
    <property type="match status" value="1"/>
</dbReference>
<evidence type="ECO:0000256" key="3">
    <source>
        <dbReference type="ARBA" id="ARBA00005150"/>
    </source>
</evidence>
<keyword evidence="12 18" id="KW-0067">ATP-binding</keyword>
<comment type="similarity">
    <text evidence="4 18">Belongs to the folylpolyglutamate synthase family.</text>
</comment>
<evidence type="ECO:0000313" key="21">
    <source>
        <dbReference type="EMBL" id="ASY24125.1"/>
    </source>
</evidence>
<evidence type="ECO:0000256" key="5">
    <source>
        <dbReference type="ARBA" id="ARBA00011245"/>
    </source>
</evidence>
<dbReference type="GO" id="GO:0004326">
    <property type="term" value="F:tetrahydrofolylpolyglutamate synthase activity"/>
    <property type="evidence" value="ECO:0007669"/>
    <property type="project" value="UniProtKB-EC"/>
</dbReference>
<dbReference type="Gene3D" id="3.90.190.20">
    <property type="entry name" value="Mur ligase, C-terminal domain"/>
    <property type="match status" value="1"/>
</dbReference>
<evidence type="ECO:0000313" key="22">
    <source>
        <dbReference type="Proteomes" id="UP000217210"/>
    </source>
</evidence>
<proteinExistence type="inferred from homology"/>
<dbReference type="InterPro" id="IPR036615">
    <property type="entry name" value="Mur_ligase_C_dom_sf"/>
</dbReference>
<evidence type="ECO:0000256" key="15">
    <source>
        <dbReference type="ARBA" id="ARBA00030592"/>
    </source>
</evidence>
<dbReference type="Pfam" id="PF02875">
    <property type="entry name" value="Mur_ligase_C"/>
    <property type="match status" value="1"/>
</dbReference>
<evidence type="ECO:0000256" key="14">
    <source>
        <dbReference type="ARBA" id="ARBA00022909"/>
    </source>
</evidence>
<evidence type="ECO:0000256" key="11">
    <source>
        <dbReference type="ARBA" id="ARBA00022741"/>
    </source>
</evidence>
<evidence type="ECO:0000256" key="6">
    <source>
        <dbReference type="ARBA" id="ARBA00013023"/>
    </source>
</evidence>
<dbReference type="GO" id="GO:0005524">
    <property type="term" value="F:ATP binding"/>
    <property type="evidence" value="ECO:0007669"/>
    <property type="project" value="UniProtKB-KW"/>
</dbReference>
<evidence type="ECO:0000256" key="8">
    <source>
        <dbReference type="ARBA" id="ARBA00019357"/>
    </source>
</evidence>
<reference evidence="21 22" key="1">
    <citation type="submission" date="2016-07" db="EMBL/GenBank/DDBJ databases">
        <title>High microdiversification within the ubiquitous acI lineage of Actinobacteria.</title>
        <authorList>
            <person name="Neuenschwander S.M."/>
            <person name="Salcher M."/>
            <person name="Ghai R."/>
            <person name="Pernthaler J."/>
        </authorList>
    </citation>
    <scope>NUCLEOTIDE SEQUENCE [LARGE SCALE GENOMIC DNA]</scope>
    <source>
        <strain evidence="21">MMS-IIB-91</strain>
    </source>
</reference>
<comment type="pathway">
    <text evidence="2">Cofactor biosynthesis; tetrahydrofolate biosynthesis; 7,8-dihydrofolate from 2-amino-4-hydroxy-6-hydroxymethyl-7,8-dihydropteridine diphosphate and 4-aminobenzoate: step 2/2.</text>
</comment>
<dbReference type="InterPro" id="IPR018109">
    <property type="entry name" value="Folylpolyglutamate_synth_CS"/>
</dbReference>
<evidence type="ECO:0000259" key="19">
    <source>
        <dbReference type="Pfam" id="PF02875"/>
    </source>
</evidence>
<feature type="domain" description="Mur ligase central" evidence="20">
    <location>
        <begin position="52"/>
        <end position="278"/>
    </location>
</feature>
<comment type="cofactor">
    <cofactor evidence="1">
        <name>Mg(2+)</name>
        <dbReference type="ChEBI" id="CHEBI:18420"/>
    </cofactor>
</comment>
<dbReference type="Pfam" id="PF08245">
    <property type="entry name" value="Mur_ligase_M"/>
    <property type="match status" value="1"/>
</dbReference>
<comment type="catalytic activity">
    <reaction evidence="17">
        <text>7,8-dihydropteroate + L-glutamate + ATP = 7,8-dihydrofolate + ADP + phosphate + H(+)</text>
        <dbReference type="Rhea" id="RHEA:23584"/>
        <dbReference type="ChEBI" id="CHEBI:15378"/>
        <dbReference type="ChEBI" id="CHEBI:17839"/>
        <dbReference type="ChEBI" id="CHEBI:29985"/>
        <dbReference type="ChEBI" id="CHEBI:30616"/>
        <dbReference type="ChEBI" id="CHEBI:43474"/>
        <dbReference type="ChEBI" id="CHEBI:57451"/>
        <dbReference type="ChEBI" id="CHEBI:456216"/>
        <dbReference type="EC" id="6.3.2.12"/>
    </reaction>
</comment>
<dbReference type="EC" id="6.3.2.17" evidence="7"/>
<dbReference type="Proteomes" id="UP000217210">
    <property type="component" value="Chromosome"/>
</dbReference>
<dbReference type="NCBIfam" id="TIGR01499">
    <property type="entry name" value="folC"/>
    <property type="match status" value="1"/>
</dbReference>
<evidence type="ECO:0000259" key="20">
    <source>
        <dbReference type="Pfam" id="PF08245"/>
    </source>
</evidence>
<evidence type="ECO:0000256" key="16">
    <source>
        <dbReference type="ARBA" id="ARBA00047493"/>
    </source>
</evidence>
<evidence type="ECO:0000256" key="4">
    <source>
        <dbReference type="ARBA" id="ARBA00008276"/>
    </source>
</evidence>
<dbReference type="GO" id="GO:0008841">
    <property type="term" value="F:dihydrofolate synthase activity"/>
    <property type="evidence" value="ECO:0007669"/>
    <property type="project" value="UniProtKB-EC"/>
</dbReference>
<keyword evidence="11 18" id="KW-0547">Nucleotide-binding</keyword>
<sequence>MSSSLPPNRLNEIEQELNKRWPESKIEPTLDRIIALTDALGSPQLSYPSIHIAGTNGKTTTARMIDQLLTELGYRVGRYTSPHLESFTERISIKGQPISDQQMITTYDDIALYLDLIDSRQPFPISYFEALTAMAFVAFAEYPVDVGVIEAGMGGQWDATNVLSSLVSVMTPIGFDHMEYLGNTLTEIAQTKAGIFKPESNVVLAAQSSEVAKVLMANVLKVSAIPFREGVEFSVKKRSLAVGGQLISLAGIYADVEDIYLPLYGDHQSNNAGLALASVEAFAGVKLDEELVRQAFSKIKSPGRCEIIYQDPTVIIDAAHNPHGAAAIAKTISTEFDFQMVVAVVAVLSDKDVDGILQQLSTAVDYIITTQSNSPRALDSAELAKIASKYFKPEQIEVISDLGGAITYAIEKVNLSNQVSDGPGAVLITGSVVTAGMARGFISRLKGVSK</sequence>
<evidence type="ECO:0000256" key="9">
    <source>
        <dbReference type="ARBA" id="ARBA00022598"/>
    </source>
</evidence>
<dbReference type="InterPro" id="IPR013221">
    <property type="entry name" value="Mur_ligase_cen"/>
</dbReference>
<dbReference type="OrthoDB" id="9809356at2"/>
<keyword evidence="14" id="KW-0289">Folate biosynthesis</keyword>
<dbReference type="PANTHER" id="PTHR11136:SF0">
    <property type="entry name" value="DIHYDROFOLATE SYNTHETASE-RELATED"/>
    <property type="match status" value="1"/>
</dbReference>
<dbReference type="EC" id="6.3.2.12" evidence="6"/>
<name>A0A249L5C2_9ACTN</name>
<keyword evidence="9 18" id="KW-0436">Ligase</keyword>
<feature type="domain" description="Mur ligase C-terminal" evidence="19">
    <location>
        <begin position="303"/>
        <end position="414"/>
    </location>
</feature>
<evidence type="ECO:0000256" key="7">
    <source>
        <dbReference type="ARBA" id="ARBA00013025"/>
    </source>
</evidence>
<evidence type="ECO:0000256" key="10">
    <source>
        <dbReference type="ARBA" id="ARBA00022723"/>
    </source>
</evidence>
<protein>
    <recommendedName>
        <fullName evidence="8">Dihydrofolate synthase/folylpolyglutamate synthase</fullName>
        <ecNumber evidence="6">6.3.2.12</ecNumber>
        <ecNumber evidence="7">6.3.2.17</ecNumber>
    </recommendedName>
    <alternativeName>
        <fullName evidence="15">Tetrahydrofolylpolyglutamate synthase</fullName>
    </alternativeName>
</protein>
<dbReference type="SUPFAM" id="SSF53244">
    <property type="entry name" value="MurD-like peptide ligases, peptide-binding domain"/>
    <property type="match status" value="1"/>
</dbReference>
<evidence type="ECO:0000256" key="2">
    <source>
        <dbReference type="ARBA" id="ARBA00004799"/>
    </source>
</evidence>
<evidence type="ECO:0000256" key="1">
    <source>
        <dbReference type="ARBA" id="ARBA00001946"/>
    </source>
</evidence>
<gene>
    <name evidence="21" type="ORF">B1sIIB91_04310</name>
</gene>
<comment type="subunit">
    <text evidence="5">Monomer.</text>
</comment>
<accession>A0A249L5C2</accession>
<dbReference type="InterPro" id="IPR001645">
    <property type="entry name" value="Folylpolyglutamate_synth"/>
</dbReference>
<evidence type="ECO:0000256" key="13">
    <source>
        <dbReference type="ARBA" id="ARBA00022842"/>
    </source>
</evidence>
<dbReference type="PANTHER" id="PTHR11136">
    <property type="entry name" value="FOLYLPOLYGLUTAMATE SYNTHASE-RELATED"/>
    <property type="match status" value="1"/>
</dbReference>
<dbReference type="RefSeq" id="WP_095688386.1">
    <property type="nucleotide sequence ID" value="NZ_CP016779.1"/>
</dbReference>